<keyword evidence="2" id="KW-0812">Transmembrane</keyword>
<keyword evidence="2" id="KW-1133">Transmembrane helix</keyword>
<keyword evidence="1 4" id="KW-0378">Hydrolase</keyword>
<evidence type="ECO:0000313" key="5">
    <source>
        <dbReference type="Proteomes" id="UP000779508"/>
    </source>
</evidence>
<organism evidence="4 5">
    <name type="scientific">Alkaliphilus flagellatus</name>
    <dbReference type="NCBI Taxonomy" id="2841507"/>
    <lineage>
        <taxon>Bacteria</taxon>
        <taxon>Bacillati</taxon>
        <taxon>Bacillota</taxon>
        <taxon>Clostridia</taxon>
        <taxon>Peptostreptococcales</taxon>
        <taxon>Natronincolaceae</taxon>
        <taxon>Alkaliphilus</taxon>
    </lineage>
</organism>
<evidence type="ECO:0000259" key="3">
    <source>
        <dbReference type="SMART" id="SM00646"/>
    </source>
</evidence>
<dbReference type="PANTHER" id="PTHR30404">
    <property type="entry name" value="N-ACETYLMURAMOYL-L-ALANINE AMIDASE"/>
    <property type="match status" value="1"/>
</dbReference>
<feature type="domain" description="MurNAc-LAA" evidence="3">
    <location>
        <begin position="115"/>
        <end position="227"/>
    </location>
</feature>
<reference evidence="4 5" key="1">
    <citation type="submission" date="2021-06" db="EMBL/GenBank/DDBJ databases">
        <authorList>
            <person name="Sun Q."/>
            <person name="Li D."/>
        </authorList>
    </citation>
    <scope>NUCLEOTIDE SEQUENCE [LARGE SCALE GENOMIC DNA]</scope>
    <source>
        <strain evidence="4 5">MSJ-5</strain>
    </source>
</reference>
<name>A0ABS6G685_9FIRM</name>
<dbReference type="Proteomes" id="UP000779508">
    <property type="component" value="Unassembled WGS sequence"/>
</dbReference>
<dbReference type="InterPro" id="IPR050695">
    <property type="entry name" value="N-acetylmuramoyl_amidase_3"/>
</dbReference>
<dbReference type="SMART" id="SM00646">
    <property type="entry name" value="Ami_3"/>
    <property type="match status" value="1"/>
</dbReference>
<proteinExistence type="predicted"/>
<sequence length="236" mass="27291">MIVRKYWIIRICLLLISITVLIASFNYYKTIETYSIPTTAKVIVIDPGHGGFDPGKLGHNGKHEKEINLAISLYLREYLEQSGSIVIMTREEDIDLYIDDGSNRKMKSIDLTNRKNIVIENEPHVFLSIHVNSFTQSKYYGAQTFYPKNNESGRQLANMIQEELVRVLDNDNKRVPLQNDSVYIIKELDIPTVLIECGFLSNPQEEQKLNDPHYQQKIAWSIYVGLQRYFKMSVQG</sequence>
<keyword evidence="2" id="KW-0472">Membrane</keyword>
<dbReference type="GO" id="GO:0008745">
    <property type="term" value="F:N-acetylmuramoyl-L-alanine amidase activity"/>
    <property type="evidence" value="ECO:0007669"/>
    <property type="project" value="UniProtKB-EC"/>
</dbReference>
<comment type="caution">
    <text evidence="4">The sequence shown here is derived from an EMBL/GenBank/DDBJ whole genome shotgun (WGS) entry which is preliminary data.</text>
</comment>
<evidence type="ECO:0000256" key="2">
    <source>
        <dbReference type="SAM" id="Phobius"/>
    </source>
</evidence>
<gene>
    <name evidence="4" type="primary">cwlD</name>
    <name evidence="4" type="ORF">KQI88_16355</name>
</gene>
<dbReference type="PANTHER" id="PTHR30404:SF0">
    <property type="entry name" value="N-ACETYLMURAMOYL-L-ALANINE AMIDASE AMIC"/>
    <property type="match status" value="1"/>
</dbReference>
<dbReference type="InterPro" id="IPR002508">
    <property type="entry name" value="MurNAc-LAA_cat"/>
</dbReference>
<dbReference type="EC" id="3.5.1.28" evidence="4"/>
<dbReference type="EMBL" id="JAHLQK010000007">
    <property type="protein sequence ID" value="MBU5677992.1"/>
    <property type="molecule type" value="Genomic_DNA"/>
</dbReference>
<dbReference type="Pfam" id="PF01520">
    <property type="entry name" value="Amidase_3"/>
    <property type="match status" value="1"/>
</dbReference>
<feature type="transmembrane region" description="Helical" evidence="2">
    <location>
        <begin position="7"/>
        <end position="28"/>
    </location>
</feature>
<dbReference type="NCBIfam" id="TIGR02883">
    <property type="entry name" value="spore_cwlD"/>
    <property type="match status" value="1"/>
</dbReference>
<evidence type="ECO:0000313" key="4">
    <source>
        <dbReference type="EMBL" id="MBU5677992.1"/>
    </source>
</evidence>
<evidence type="ECO:0000256" key="1">
    <source>
        <dbReference type="ARBA" id="ARBA00022801"/>
    </source>
</evidence>
<accession>A0ABS6G685</accession>
<keyword evidence="5" id="KW-1185">Reference proteome</keyword>
<dbReference type="CDD" id="cd02696">
    <property type="entry name" value="MurNAc-LAA"/>
    <property type="match status" value="1"/>
</dbReference>
<dbReference type="InterPro" id="IPR014234">
    <property type="entry name" value="Spore_CwlD"/>
</dbReference>
<protein>
    <submittedName>
        <fullName evidence="4">N-acetylmuramoyl-L-alanine amidase CwlD</fullName>
        <ecNumber evidence="4">3.5.1.28</ecNumber>
    </submittedName>
</protein>